<evidence type="ECO:0000256" key="2">
    <source>
        <dbReference type="ARBA" id="ARBA00022448"/>
    </source>
</evidence>
<evidence type="ECO:0000256" key="3">
    <source>
        <dbReference type="ARBA" id="ARBA00022592"/>
    </source>
</evidence>
<dbReference type="GO" id="GO:0016020">
    <property type="term" value="C:membrane"/>
    <property type="evidence" value="ECO:0007669"/>
    <property type="project" value="UniProtKB-SubCell"/>
</dbReference>
<evidence type="ECO:0000313" key="10">
    <source>
        <dbReference type="Proteomes" id="UP000016931"/>
    </source>
</evidence>
<dbReference type="eggNOG" id="KOG2493">
    <property type="taxonomic scope" value="Eukaryota"/>
</dbReference>
<dbReference type="STRING" id="692275.M3D8C8"/>
<dbReference type="GeneID" id="27905133"/>
<feature type="transmembrane region" description="Helical" evidence="7">
    <location>
        <begin position="598"/>
        <end position="622"/>
    </location>
</feature>
<dbReference type="EMBL" id="KB456262">
    <property type="protein sequence ID" value="EMF14134.1"/>
    <property type="molecule type" value="Genomic_DNA"/>
</dbReference>
<evidence type="ECO:0000313" key="9">
    <source>
        <dbReference type="EMBL" id="EMF14134.1"/>
    </source>
</evidence>
<sequence length="627" mass="67432">MAVMTEYTYVFAIGTFFALLEAYNNGANDVANAWATSVSSRSVTYQQAMILCLIFEMTGALAVGARTASTIRNGIIPIAAFNDNAGVQLLAFTCAAAGASIWVMWCTRHSAHVSSTYSLVSSIAGVGVAAVGADKVQWGWSGGSGLGAIFAGLLMAPVGSGIFAAIIFSLIKYVVHVRKNPVPWAVWSSPFFFLIAGTVCTLSIVYKGSPRLGLDEKPGYWIAGVTLGAGFALALLAAIFFVPYTYCKVVKKDYTLKLYHIFQGPRLFWRPAPPDAYKAMVPNYAVLQHSGEVTRPDEAKKSESESGSDEYTTETKGGITSGISTADSIEPSRRPSVSPPINQDSVERSAPTPQQAQADYKLQLAAARAQHHAELRQKKGPLGWAMRRLHSNPPGAGSIYEIHNMKALVKRLPAMVVVAALYGVNYDIHKAQLGVLGTPEGRRMERVYEHAPKYENEVEYLYSFVQIITACTASFAHGANDVGNAVGVWAAMYSAWSTSETVGSKAPVPLWQIAVIALTICFGFITYGYNIMRVMGNKLTYHSPSRGSSMEMGAAITILIFSQYKLPVSTSMCITGATVGVGLCNGTFKAVNWQRVGLLFFSWVMTIPIAGLIGGLTMGVLLNAPSY</sequence>
<dbReference type="HOGENOM" id="CLU_015355_3_0_1"/>
<comment type="similarity">
    <text evidence="7">Belongs to the inorganic phosphate transporter (PiT) (TC 2.A.20) family.</text>
</comment>
<evidence type="ECO:0000256" key="7">
    <source>
        <dbReference type="RuleBase" id="RU363058"/>
    </source>
</evidence>
<evidence type="ECO:0000256" key="5">
    <source>
        <dbReference type="ARBA" id="ARBA00022989"/>
    </source>
</evidence>
<feature type="transmembrane region" description="Helical" evidence="7">
    <location>
        <begin position="510"/>
        <end position="529"/>
    </location>
</feature>
<feature type="transmembrane region" description="Helical" evidence="7">
    <location>
        <begin position="145"/>
        <end position="171"/>
    </location>
</feature>
<keyword evidence="10" id="KW-1185">Reference proteome</keyword>
<feature type="region of interest" description="Disordered" evidence="8">
    <location>
        <begin position="291"/>
        <end position="356"/>
    </location>
</feature>
<dbReference type="GO" id="GO:0035435">
    <property type="term" value="P:phosphate ion transmembrane transport"/>
    <property type="evidence" value="ECO:0007669"/>
    <property type="project" value="TreeGrafter"/>
</dbReference>
<dbReference type="Proteomes" id="UP000016931">
    <property type="component" value="Unassembled WGS sequence"/>
</dbReference>
<feature type="transmembrane region" description="Helical" evidence="7">
    <location>
        <begin position="85"/>
        <end position="105"/>
    </location>
</feature>
<dbReference type="RefSeq" id="XP_016762255.1">
    <property type="nucleotide sequence ID" value="XM_016907996.1"/>
</dbReference>
<name>M3D8C8_SPHMS</name>
<feature type="transmembrane region" description="Helical" evidence="7">
    <location>
        <begin position="220"/>
        <end position="246"/>
    </location>
</feature>
<keyword evidence="6 7" id="KW-0472">Membrane</keyword>
<keyword evidence="2 7" id="KW-0813">Transport</keyword>
<comment type="subcellular location">
    <subcellularLocation>
        <location evidence="1 7">Membrane</location>
        <topology evidence="1 7">Multi-pass membrane protein</topology>
    </subcellularLocation>
</comment>
<organism evidence="9 10">
    <name type="scientific">Sphaerulina musiva (strain SO2202)</name>
    <name type="common">Poplar stem canker fungus</name>
    <name type="synonym">Septoria musiva</name>
    <dbReference type="NCBI Taxonomy" id="692275"/>
    <lineage>
        <taxon>Eukaryota</taxon>
        <taxon>Fungi</taxon>
        <taxon>Dikarya</taxon>
        <taxon>Ascomycota</taxon>
        <taxon>Pezizomycotina</taxon>
        <taxon>Dothideomycetes</taxon>
        <taxon>Dothideomycetidae</taxon>
        <taxon>Mycosphaerellales</taxon>
        <taxon>Mycosphaerellaceae</taxon>
        <taxon>Sphaerulina</taxon>
    </lineage>
</organism>
<dbReference type="PANTHER" id="PTHR11101">
    <property type="entry name" value="PHOSPHATE TRANSPORTER"/>
    <property type="match status" value="1"/>
</dbReference>
<reference evidence="9 10" key="1">
    <citation type="journal article" date="2012" name="PLoS Pathog.">
        <title>Diverse lifestyles and strategies of plant pathogenesis encoded in the genomes of eighteen Dothideomycetes fungi.</title>
        <authorList>
            <person name="Ohm R.A."/>
            <person name="Feau N."/>
            <person name="Henrissat B."/>
            <person name="Schoch C.L."/>
            <person name="Horwitz B.A."/>
            <person name="Barry K.W."/>
            <person name="Condon B.J."/>
            <person name="Copeland A.C."/>
            <person name="Dhillon B."/>
            <person name="Glaser F."/>
            <person name="Hesse C.N."/>
            <person name="Kosti I."/>
            <person name="LaButti K."/>
            <person name="Lindquist E.A."/>
            <person name="Lucas S."/>
            <person name="Salamov A.A."/>
            <person name="Bradshaw R.E."/>
            <person name="Ciuffetti L."/>
            <person name="Hamelin R.C."/>
            <person name="Kema G.H.J."/>
            <person name="Lawrence C."/>
            <person name="Scott J.A."/>
            <person name="Spatafora J.W."/>
            <person name="Turgeon B.G."/>
            <person name="de Wit P.J.G.M."/>
            <person name="Zhong S."/>
            <person name="Goodwin S.B."/>
            <person name="Grigoriev I.V."/>
        </authorList>
    </citation>
    <scope>NUCLEOTIDE SEQUENCE [LARGE SCALE GENOMIC DNA]</scope>
    <source>
        <strain evidence="9 10">SO2202</strain>
    </source>
</reference>
<evidence type="ECO:0000256" key="4">
    <source>
        <dbReference type="ARBA" id="ARBA00022692"/>
    </source>
</evidence>
<proteinExistence type="inferred from homology"/>
<dbReference type="AlphaFoldDB" id="M3D8C8"/>
<feature type="compositionally biased region" description="Basic and acidic residues" evidence="8">
    <location>
        <begin position="292"/>
        <end position="304"/>
    </location>
</feature>
<dbReference type="OMA" id="AYTYVFA"/>
<feature type="transmembrane region" description="Helical" evidence="7">
    <location>
        <begin position="191"/>
        <end position="208"/>
    </location>
</feature>
<keyword evidence="4 7" id="KW-0812">Transmembrane</keyword>
<feature type="transmembrane region" description="Helical" evidence="7">
    <location>
        <begin position="7"/>
        <end position="24"/>
    </location>
</feature>
<dbReference type="OrthoDB" id="260807at2759"/>
<dbReference type="Pfam" id="PF01384">
    <property type="entry name" value="PHO4"/>
    <property type="match status" value="1"/>
</dbReference>
<feature type="transmembrane region" description="Helical" evidence="7">
    <location>
        <begin position="111"/>
        <end position="133"/>
    </location>
</feature>
<dbReference type="PANTHER" id="PTHR11101:SF57">
    <property type="entry name" value="PHOSPHATE TRANSPORTER"/>
    <property type="match status" value="1"/>
</dbReference>
<keyword evidence="3 7" id="KW-0592">Phosphate transport</keyword>
<evidence type="ECO:0000256" key="1">
    <source>
        <dbReference type="ARBA" id="ARBA00004141"/>
    </source>
</evidence>
<gene>
    <name evidence="9" type="ORF">SEPMUDRAFT_162336</name>
</gene>
<keyword evidence="5 7" id="KW-1133">Transmembrane helix</keyword>
<accession>M3D8C8</accession>
<dbReference type="InterPro" id="IPR001204">
    <property type="entry name" value="Phos_transporter"/>
</dbReference>
<evidence type="ECO:0000256" key="8">
    <source>
        <dbReference type="SAM" id="MobiDB-lite"/>
    </source>
</evidence>
<comment type="function">
    <text evidence="7">Sodium-phosphate symporter.</text>
</comment>
<evidence type="ECO:0000256" key="6">
    <source>
        <dbReference type="ARBA" id="ARBA00023136"/>
    </source>
</evidence>
<feature type="transmembrane region" description="Helical" evidence="7">
    <location>
        <begin position="44"/>
        <end position="64"/>
    </location>
</feature>
<dbReference type="GO" id="GO:0005315">
    <property type="term" value="F:phosphate transmembrane transporter activity"/>
    <property type="evidence" value="ECO:0007669"/>
    <property type="project" value="InterPro"/>
</dbReference>
<protein>
    <recommendedName>
        <fullName evidence="7">Phosphate transporter</fullName>
    </recommendedName>
</protein>